<proteinExistence type="predicted"/>
<organism evidence="1 2">
    <name type="scientific">Nocardia aurantiaca</name>
    <dbReference type="NCBI Taxonomy" id="2675850"/>
    <lineage>
        <taxon>Bacteria</taxon>
        <taxon>Bacillati</taxon>
        <taxon>Actinomycetota</taxon>
        <taxon>Actinomycetes</taxon>
        <taxon>Mycobacteriales</taxon>
        <taxon>Nocardiaceae</taxon>
        <taxon>Nocardia</taxon>
    </lineage>
</organism>
<dbReference type="AlphaFoldDB" id="A0A6I3KZF4"/>
<accession>A0A6I3KZF4</accession>
<name>A0A6I3KZF4_9NOCA</name>
<evidence type="ECO:0000313" key="2">
    <source>
        <dbReference type="Proteomes" id="UP000432464"/>
    </source>
</evidence>
<gene>
    <name evidence="1" type="ORF">GLP40_25390</name>
</gene>
<reference evidence="1 2" key="1">
    <citation type="submission" date="2019-11" db="EMBL/GenBank/DDBJ databases">
        <title>Nocardia sp. nov. CT2-14 isolated from soil.</title>
        <authorList>
            <person name="Kanchanasin P."/>
            <person name="Tanasupawat S."/>
            <person name="Yuki M."/>
            <person name="Kudo T."/>
        </authorList>
    </citation>
    <scope>NUCLEOTIDE SEQUENCE [LARGE SCALE GENOMIC DNA]</scope>
    <source>
        <strain evidence="1 2">CT2-14</strain>
    </source>
</reference>
<protein>
    <submittedName>
        <fullName evidence="1">Uncharacterized protein</fullName>
    </submittedName>
</protein>
<dbReference type="EMBL" id="WMBB01000012">
    <property type="protein sequence ID" value="MTE16093.1"/>
    <property type="molecule type" value="Genomic_DNA"/>
</dbReference>
<comment type="caution">
    <text evidence="1">The sequence shown here is derived from an EMBL/GenBank/DDBJ whole genome shotgun (WGS) entry which is preliminary data.</text>
</comment>
<dbReference type="Proteomes" id="UP000432464">
    <property type="component" value="Unassembled WGS sequence"/>
</dbReference>
<sequence length="58" mass="6535">MAIILVATLISLLLIFATMRAYAVDLEHETEPKLTVADIQARLAKEPPRKYVPLSRGW</sequence>
<keyword evidence="2" id="KW-1185">Reference proteome</keyword>
<evidence type="ECO:0000313" key="1">
    <source>
        <dbReference type="EMBL" id="MTE16093.1"/>
    </source>
</evidence>
<dbReference type="RefSeq" id="WP_154790500.1">
    <property type="nucleotide sequence ID" value="NZ_WMBB01000012.1"/>
</dbReference>